<name>A0ABC8AT88_9NOCA</name>
<evidence type="ECO:0000313" key="2">
    <source>
        <dbReference type="EMBL" id="APA97378.1"/>
    </source>
</evidence>
<proteinExistence type="predicted"/>
<accession>A0ABC8AT88</accession>
<feature type="compositionally biased region" description="Low complexity" evidence="1">
    <location>
        <begin position="274"/>
        <end position="311"/>
    </location>
</feature>
<dbReference type="AlphaFoldDB" id="A0ABC8AT88"/>
<gene>
    <name evidence="2" type="ORF">NS506_03326</name>
</gene>
<dbReference type="Proteomes" id="UP000180166">
    <property type="component" value="Chromosome"/>
</dbReference>
<evidence type="ECO:0000256" key="1">
    <source>
        <dbReference type="SAM" id="MobiDB-lite"/>
    </source>
</evidence>
<feature type="compositionally biased region" description="Low complexity" evidence="1">
    <location>
        <begin position="239"/>
        <end position="251"/>
    </location>
</feature>
<feature type="region of interest" description="Disordered" evidence="1">
    <location>
        <begin position="191"/>
        <end position="331"/>
    </location>
</feature>
<reference evidence="2 3" key="1">
    <citation type="submission" date="2016-10" db="EMBL/GenBank/DDBJ databases">
        <title>Genome sequence of Nocardia seriolae strain EM150506, isolated from Anguila japonica.</title>
        <authorList>
            <person name="Han H.-J."/>
        </authorList>
    </citation>
    <scope>NUCLEOTIDE SEQUENCE [LARGE SCALE GENOMIC DNA]</scope>
    <source>
        <strain evidence="2 3">EM150506</strain>
    </source>
</reference>
<protein>
    <submittedName>
        <fullName evidence="2">Epstein-Barr nuclear antigen</fullName>
    </submittedName>
</protein>
<feature type="compositionally biased region" description="Low complexity" evidence="1">
    <location>
        <begin position="191"/>
        <end position="207"/>
    </location>
</feature>
<sequence>MTTTHPRPGHRGPGHSEENLGEFAEELRLLAEAVLERVEPVLRRTASDGRTEWSSCSWCPVCAAAAIVRGEHHDVVAAGAEHGTAIVTVLREALAGVPVDPVIPPELDPDSPEYQAWHHFSQTSGTDSGATDLPFADAYATARGEDGSATGEGEPAWAGDQSARPGHPHGPGANLAAVFARFLAGAQGRSAARNQDAAARNQAGANDFGAPETTGDPLGHGPGAARRPGADRADAVPHSAYGGTAAGSGSADPRTSGVGDARGDGGPFGPPVARPADAGGAAAGSGPAPGAAPTAGSSGAARESGSARGAAQPGRRPKRGKYVPIDVTIKA</sequence>
<dbReference type="KEGG" id="nsr:NS506_03326"/>
<dbReference type="EMBL" id="CP017839">
    <property type="protein sequence ID" value="APA97378.1"/>
    <property type="molecule type" value="Genomic_DNA"/>
</dbReference>
<dbReference type="RefSeq" id="WP_237088156.1">
    <property type="nucleotide sequence ID" value="NZ_CP017839.1"/>
</dbReference>
<feature type="region of interest" description="Disordered" evidence="1">
    <location>
        <begin position="143"/>
        <end position="173"/>
    </location>
</feature>
<organism evidence="2 3">
    <name type="scientific">Nocardia seriolae</name>
    <dbReference type="NCBI Taxonomy" id="37332"/>
    <lineage>
        <taxon>Bacteria</taxon>
        <taxon>Bacillati</taxon>
        <taxon>Actinomycetota</taxon>
        <taxon>Actinomycetes</taxon>
        <taxon>Mycobacteriales</taxon>
        <taxon>Nocardiaceae</taxon>
        <taxon>Nocardia</taxon>
    </lineage>
</organism>
<evidence type="ECO:0000313" key="3">
    <source>
        <dbReference type="Proteomes" id="UP000180166"/>
    </source>
</evidence>